<dbReference type="EMBL" id="AP018930">
    <property type="protein sequence ID" value="BBG28229.1"/>
    <property type="molecule type" value="Genomic_DNA"/>
</dbReference>
<evidence type="ECO:0000259" key="2">
    <source>
        <dbReference type="Pfam" id="PF00725"/>
    </source>
</evidence>
<evidence type="ECO:0000313" key="7">
    <source>
        <dbReference type="Proteomes" id="UP000325030"/>
    </source>
</evidence>
<dbReference type="PANTHER" id="PTHR48075">
    <property type="entry name" value="3-HYDROXYACYL-COA DEHYDROGENASE FAMILY PROTEIN"/>
    <property type="match status" value="1"/>
</dbReference>
<dbReference type="InterPro" id="IPR006176">
    <property type="entry name" value="3-OHacyl-CoA_DH_NAD-bd"/>
</dbReference>
<evidence type="ECO:0000313" key="5">
    <source>
        <dbReference type="EMBL" id="BBG28229.1"/>
    </source>
</evidence>
<feature type="domain" description="3-hydroxyacyl-CoA dehydrogenase NAD binding" evidence="3">
    <location>
        <begin position="6"/>
        <end position="182"/>
    </location>
</feature>
<feature type="domain" description="3-hydroxyacyl-CoA dehydrogenase C-terminal" evidence="2">
    <location>
        <begin position="302"/>
        <end position="392"/>
    </location>
</feature>
<sequence length="392" mass="43552">MHVKRIGVVGAGTMGHGIAEVAAMKGLEVSIVDISWDFLNRAKEKMTDSLQKIFSRGGIKKSPEEVMSRVTFSTSYEVFKDKDLILEAVPENVDLKRKVFSSIKENAPSHAILATNTSSIPISLIAEGIGNSDRVIGMHFFNPPVIMKLVEVIPSKYTKPEVIDETVELAKFLDKVPVRLKEEIPGFVGNRIYLRMMQEGCREVEAKESTMEEVDSALRYKVGLPMGIFELADYVGLDVSLDLWNVIVNSGSADDVPCSMYKEKVSSKELGVKSGKGFYSYPSPGKYKKPDLPQESKVEPARVMSLAVNEGAYLIQRGIVNAEDVDNVMIYGYNFPKGLMRIADEIGIDEIVKNLQDINSKGYKAYQPVHLLEEMVKDGRVGKKSGKGFYNY</sequence>
<dbReference type="AlphaFoldDB" id="A0A510E6T1"/>
<dbReference type="Proteomes" id="UP000322983">
    <property type="component" value="Chromosome"/>
</dbReference>
<dbReference type="GO" id="GO:0016616">
    <property type="term" value="F:oxidoreductase activity, acting on the CH-OH group of donors, NAD or NADP as acceptor"/>
    <property type="evidence" value="ECO:0007669"/>
    <property type="project" value="InterPro"/>
</dbReference>
<dbReference type="KEGG" id="step:IC006_2771"/>
<evidence type="ECO:0000313" key="6">
    <source>
        <dbReference type="Proteomes" id="UP000322983"/>
    </source>
</evidence>
<dbReference type="Pfam" id="PF02737">
    <property type="entry name" value="3HCDH_N"/>
    <property type="match status" value="1"/>
</dbReference>
<reference evidence="7" key="1">
    <citation type="submission" date="2018-09" db="EMBL/GenBank/DDBJ databases">
        <title>Complete Genome Sequencing of Sulfolobus sp. JCM 16834.</title>
        <authorList>
            <person name="Kato S."/>
            <person name="Itoh T."/>
            <person name="Ohkuma M."/>
        </authorList>
    </citation>
    <scope>NUCLEOTIDE SEQUENCE [LARGE SCALE GENOMIC DNA]</scope>
    <source>
        <strain evidence="7">IC-007</strain>
    </source>
</reference>
<gene>
    <name evidence="4" type="ORF">IC006_2771</name>
    <name evidence="5" type="ORF">IC007_2785</name>
</gene>
<dbReference type="Gene3D" id="3.40.50.720">
    <property type="entry name" value="NAD(P)-binding Rossmann-like Domain"/>
    <property type="match status" value="1"/>
</dbReference>
<feature type="domain" description="3-hydroxyacyl-CoA dehydrogenase C-terminal" evidence="2">
    <location>
        <begin position="186"/>
        <end position="281"/>
    </location>
</feature>
<dbReference type="GeneID" id="41719054"/>
<protein>
    <submittedName>
        <fullName evidence="5">Fatty acid oxidation complex subunit alpha</fullName>
    </submittedName>
</protein>
<dbReference type="InterPro" id="IPR013328">
    <property type="entry name" value="6PGD_dom2"/>
</dbReference>
<accession>A0A510DYY3</accession>
<dbReference type="Pfam" id="PF00725">
    <property type="entry name" value="3HCDH"/>
    <property type="match status" value="2"/>
</dbReference>
<name>A0A510E6T1_9CREN</name>
<dbReference type="Gene3D" id="1.10.1040.10">
    <property type="entry name" value="N-(1-d-carboxylethyl)-l-norvaline Dehydrogenase, domain 2"/>
    <property type="match status" value="2"/>
</dbReference>
<reference evidence="5 6" key="2">
    <citation type="journal article" date="2020" name="Int. J. Syst. Evol. Microbiol.">
        <title>Sulfuracidifex tepidarius gen. nov., sp. nov. and transfer of Sulfolobus metallicus Huber and Stetter 1992 to the genus Sulfuracidifex as Sulfuracidifex metallicus comb. nov.</title>
        <authorList>
            <person name="Itoh T."/>
            <person name="Miura T."/>
            <person name="Sakai H.D."/>
            <person name="Kato S."/>
            <person name="Ohkuma M."/>
            <person name="Takashina T."/>
        </authorList>
    </citation>
    <scope>NUCLEOTIDE SEQUENCE</scope>
    <source>
        <strain evidence="4 6">IC-006</strain>
        <strain evidence="5">IC-007</strain>
    </source>
</reference>
<dbReference type="EMBL" id="AP018929">
    <property type="protein sequence ID" value="BBG25435.1"/>
    <property type="molecule type" value="Genomic_DNA"/>
</dbReference>
<dbReference type="GO" id="GO:0070403">
    <property type="term" value="F:NAD+ binding"/>
    <property type="evidence" value="ECO:0007669"/>
    <property type="project" value="InterPro"/>
</dbReference>
<evidence type="ECO:0000313" key="4">
    <source>
        <dbReference type="EMBL" id="BBG25435.1"/>
    </source>
</evidence>
<dbReference type="GO" id="GO:0006631">
    <property type="term" value="P:fatty acid metabolic process"/>
    <property type="evidence" value="ECO:0007669"/>
    <property type="project" value="InterPro"/>
</dbReference>
<keyword evidence="6" id="KW-1185">Reference proteome</keyword>
<dbReference type="InterPro" id="IPR006108">
    <property type="entry name" value="3HC_DH_C"/>
</dbReference>
<dbReference type="SUPFAM" id="SSF51735">
    <property type="entry name" value="NAD(P)-binding Rossmann-fold domains"/>
    <property type="match status" value="1"/>
</dbReference>
<dbReference type="OrthoDB" id="39812at2157"/>
<organism evidence="5 7">
    <name type="scientific">Sulfuracidifex tepidarius</name>
    <dbReference type="NCBI Taxonomy" id="1294262"/>
    <lineage>
        <taxon>Archaea</taxon>
        <taxon>Thermoproteota</taxon>
        <taxon>Thermoprotei</taxon>
        <taxon>Sulfolobales</taxon>
        <taxon>Sulfolobaceae</taxon>
        <taxon>Sulfuracidifex</taxon>
    </lineage>
</organism>
<dbReference type="Proteomes" id="UP000325030">
    <property type="component" value="Chromosome"/>
</dbReference>
<dbReference type="InterPro" id="IPR036291">
    <property type="entry name" value="NAD(P)-bd_dom_sf"/>
</dbReference>
<accession>A0A510E6T1</accession>
<evidence type="ECO:0000256" key="1">
    <source>
        <dbReference type="ARBA" id="ARBA00023002"/>
    </source>
</evidence>
<dbReference type="FunFam" id="3.40.50.720:FF:000009">
    <property type="entry name" value="Fatty oxidation complex, alpha subunit"/>
    <property type="match status" value="1"/>
</dbReference>
<keyword evidence="1" id="KW-0560">Oxidoreductase</keyword>
<proteinExistence type="predicted"/>
<dbReference type="PANTHER" id="PTHR48075:SF5">
    <property type="entry name" value="3-HYDROXYBUTYRYL-COA DEHYDROGENASE"/>
    <property type="match status" value="1"/>
</dbReference>
<dbReference type="RefSeq" id="WP_054845266.1">
    <property type="nucleotide sequence ID" value="NZ_AP018929.1"/>
</dbReference>
<dbReference type="STRING" id="1294262.GCA_001316085_00722"/>
<dbReference type="SUPFAM" id="SSF48179">
    <property type="entry name" value="6-phosphogluconate dehydrogenase C-terminal domain-like"/>
    <property type="match status" value="2"/>
</dbReference>
<dbReference type="InterPro" id="IPR008927">
    <property type="entry name" value="6-PGluconate_DH-like_C_sf"/>
</dbReference>
<evidence type="ECO:0000259" key="3">
    <source>
        <dbReference type="Pfam" id="PF02737"/>
    </source>
</evidence>